<evidence type="ECO:0000256" key="2">
    <source>
        <dbReference type="SAM" id="Phobius"/>
    </source>
</evidence>
<dbReference type="InterPro" id="IPR002656">
    <property type="entry name" value="Acyl_transf_3_dom"/>
</dbReference>
<feature type="domain" description="Acyltransferase 3" evidence="3">
    <location>
        <begin position="42"/>
        <end position="345"/>
    </location>
</feature>
<dbReference type="EMBL" id="WEGJ01000028">
    <property type="protein sequence ID" value="MQY15104.1"/>
    <property type="molecule type" value="Genomic_DNA"/>
</dbReference>
<evidence type="ECO:0000259" key="3">
    <source>
        <dbReference type="Pfam" id="PF01757"/>
    </source>
</evidence>
<sequence length="398" mass="44614">MTNSSRNASPTQRNSAPGVTAVEDRPPRPAPPPAPARTARDPFFDNAKFLAVILVGVGHAWEPIRFDSRVVCALYAFVYAFHMPAFIVVSGYMSRGFDAGRGKIRRLITGVLVPYLIFETVYTLFRRYLENDPDEPFTPLDPWFLTWFLLALFVWRLTTPLWRAVRWPVPVALLIAVLATMSPEVGPELDLQRILQFLPFFVLGLTLKPHHFEALRNPRCRLLALPVAATALLAAYWAIPRVTTAWLYHRDTARDLHAPWWTGAPMTLALFTAALLLTAAFLAWVPHHRTWYTTLGTGTLYAYLLHGFLAKGARYWGWYDTPWMDTPLGPLVVTAVAAAGTAALCTTPVRRVFGWAVEPRLEWAFRGAGAREERKAPPQSPPTAGQKRRGTTYSPPIA</sequence>
<feature type="transmembrane region" description="Helical" evidence="2">
    <location>
        <begin position="259"/>
        <end position="284"/>
    </location>
</feature>
<keyword evidence="2" id="KW-0472">Membrane</keyword>
<dbReference type="GO" id="GO:0016747">
    <property type="term" value="F:acyltransferase activity, transferring groups other than amino-acyl groups"/>
    <property type="evidence" value="ECO:0007669"/>
    <property type="project" value="InterPro"/>
</dbReference>
<dbReference type="RefSeq" id="WP_323378510.1">
    <property type="nucleotide sequence ID" value="NZ_WEGJ01000028.1"/>
</dbReference>
<dbReference type="Pfam" id="PF01757">
    <property type="entry name" value="Acyl_transf_3"/>
    <property type="match status" value="1"/>
</dbReference>
<protein>
    <recommendedName>
        <fullName evidence="3">Acyltransferase 3 domain-containing protein</fullName>
    </recommendedName>
</protein>
<name>A0A7K0CQS4_9ACTN</name>
<organism evidence="4 5">
    <name type="scientific">Streptomyces smaragdinus</name>
    <dbReference type="NCBI Taxonomy" id="2585196"/>
    <lineage>
        <taxon>Bacteria</taxon>
        <taxon>Bacillati</taxon>
        <taxon>Actinomycetota</taxon>
        <taxon>Actinomycetes</taxon>
        <taxon>Kitasatosporales</taxon>
        <taxon>Streptomycetaceae</taxon>
        <taxon>Streptomyces</taxon>
    </lineage>
</organism>
<keyword evidence="5" id="KW-1185">Reference proteome</keyword>
<dbReference type="InterPro" id="IPR052734">
    <property type="entry name" value="Nod_factor_acetyltransferase"/>
</dbReference>
<feature type="transmembrane region" description="Helical" evidence="2">
    <location>
        <begin position="222"/>
        <end position="239"/>
    </location>
</feature>
<feature type="compositionally biased region" description="Polar residues" evidence="1">
    <location>
        <begin position="1"/>
        <end position="17"/>
    </location>
</feature>
<dbReference type="AlphaFoldDB" id="A0A7K0CQS4"/>
<keyword evidence="2" id="KW-0812">Transmembrane</keyword>
<evidence type="ECO:0000313" key="5">
    <source>
        <dbReference type="Proteomes" id="UP000466345"/>
    </source>
</evidence>
<accession>A0A7K0CQS4</accession>
<keyword evidence="2" id="KW-1133">Transmembrane helix</keyword>
<feature type="transmembrane region" description="Helical" evidence="2">
    <location>
        <begin position="137"/>
        <end position="157"/>
    </location>
</feature>
<dbReference type="Proteomes" id="UP000466345">
    <property type="component" value="Unassembled WGS sequence"/>
</dbReference>
<feature type="transmembrane region" description="Helical" evidence="2">
    <location>
        <begin position="291"/>
        <end position="309"/>
    </location>
</feature>
<evidence type="ECO:0000256" key="1">
    <source>
        <dbReference type="SAM" id="MobiDB-lite"/>
    </source>
</evidence>
<feature type="transmembrane region" description="Helical" evidence="2">
    <location>
        <begin position="73"/>
        <end position="94"/>
    </location>
</feature>
<feature type="transmembrane region" description="Helical" evidence="2">
    <location>
        <begin position="329"/>
        <end position="349"/>
    </location>
</feature>
<feature type="region of interest" description="Disordered" evidence="1">
    <location>
        <begin position="1"/>
        <end position="40"/>
    </location>
</feature>
<proteinExistence type="predicted"/>
<reference evidence="4 5" key="1">
    <citation type="submission" date="2019-10" db="EMBL/GenBank/DDBJ databases">
        <title>Streptomyces smaragdinus sp. nov. and Streptomyces fabii sp. nov., isolated from the gut of fungus growing-termite Macrotermes natalensis.</title>
        <authorList>
            <person name="Schwitalla J."/>
            <person name="Benndorf R."/>
            <person name="Martin K."/>
            <person name="De Beer W."/>
            <person name="Kaster A.-K."/>
            <person name="Vollmers J."/>
            <person name="Poulsen M."/>
            <person name="Beemelmanns C."/>
        </authorList>
    </citation>
    <scope>NUCLEOTIDE SEQUENCE [LARGE SCALE GENOMIC DNA]</scope>
    <source>
        <strain evidence="4 5">RB5</strain>
    </source>
</reference>
<feature type="transmembrane region" description="Helical" evidence="2">
    <location>
        <begin position="106"/>
        <end position="125"/>
    </location>
</feature>
<gene>
    <name evidence="4" type="ORF">SRB5_52820</name>
</gene>
<dbReference type="PANTHER" id="PTHR37312:SF1">
    <property type="entry name" value="MEMBRANE-BOUND ACYLTRANSFERASE YKRP-RELATED"/>
    <property type="match status" value="1"/>
</dbReference>
<comment type="caution">
    <text evidence="4">The sequence shown here is derived from an EMBL/GenBank/DDBJ whole genome shotgun (WGS) entry which is preliminary data.</text>
</comment>
<dbReference type="PANTHER" id="PTHR37312">
    <property type="entry name" value="MEMBRANE-BOUND ACYLTRANSFERASE YKRP-RELATED"/>
    <property type="match status" value="1"/>
</dbReference>
<evidence type="ECO:0000313" key="4">
    <source>
        <dbReference type="EMBL" id="MQY15104.1"/>
    </source>
</evidence>
<feature type="region of interest" description="Disordered" evidence="1">
    <location>
        <begin position="368"/>
        <end position="398"/>
    </location>
</feature>